<dbReference type="Pfam" id="PF00501">
    <property type="entry name" value="AMP-binding"/>
    <property type="match status" value="1"/>
</dbReference>
<dbReference type="Proteomes" id="UP001596500">
    <property type="component" value="Unassembled WGS sequence"/>
</dbReference>
<dbReference type="InterPro" id="IPR020845">
    <property type="entry name" value="AMP-binding_CS"/>
</dbReference>
<dbReference type="SUPFAM" id="SSF56801">
    <property type="entry name" value="Acetyl-CoA synthetase-like"/>
    <property type="match status" value="1"/>
</dbReference>
<dbReference type="InterPro" id="IPR045851">
    <property type="entry name" value="AMP-bd_C_sf"/>
</dbReference>
<dbReference type="RefSeq" id="WP_379865894.1">
    <property type="nucleotide sequence ID" value="NZ_JBHTBW010000046.1"/>
</dbReference>
<dbReference type="InterPro" id="IPR000873">
    <property type="entry name" value="AMP-dep_synth/lig_dom"/>
</dbReference>
<keyword evidence="3" id="KW-0436">Ligase</keyword>
<dbReference type="GO" id="GO:0016874">
    <property type="term" value="F:ligase activity"/>
    <property type="evidence" value="ECO:0007669"/>
    <property type="project" value="UniProtKB-KW"/>
</dbReference>
<dbReference type="NCBIfam" id="NF006181">
    <property type="entry name" value="PRK08314.1"/>
    <property type="match status" value="1"/>
</dbReference>
<evidence type="ECO:0000313" key="3">
    <source>
        <dbReference type="EMBL" id="MFC7442188.1"/>
    </source>
</evidence>
<dbReference type="PANTHER" id="PTHR43767">
    <property type="entry name" value="LONG-CHAIN-FATTY-ACID--COA LIGASE"/>
    <property type="match status" value="1"/>
</dbReference>
<dbReference type="PANTHER" id="PTHR43767:SF1">
    <property type="entry name" value="NONRIBOSOMAL PEPTIDE SYNTHASE PES1 (EUROFUNG)-RELATED"/>
    <property type="match status" value="1"/>
</dbReference>
<dbReference type="Gene3D" id="3.30.300.30">
    <property type="match status" value="1"/>
</dbReference>
<protein>
    <submittedName>
        <fullName evidence="3">Long-chain fatty acid--CoA ligase</fullName>
    </submittedName>
</protein>
<keyword evidence="4" id="KW-1185">Reference proteome</keyword>
<comment type="caution">
    <text evidence="3">The sequence shown here is derived from an EMBL/GenBank/DDBJ whole genome shotgun (WGS) entry which is preliminary data.</text>
</comment>
<dbReference type="InterPro" id="IPR042099">
    <property type="entry name" value="ANL_N_sf"/>
</dbReference>
<organism evidence="3 4">
    <name type="scientific">Laceyella putida</name>
    <dbReference type="NCBI Taxonomy" id="110101"/>
    <lineage>
        <taxon>Bacteria</taxon>
        <taxon>Bacillati</taxon>
        <taxon>Bacillota</taxon>
        <taxon>Bacilli</taxon>
        <taxon>Bacillales</taxon>
        <taxon>Thermoactinomycetaceae</taxon>
        <taxon>Laceyella</taxon>
    </lineage>
</organism>
<evidence type="ECO:0000259" key="1">
    <source>
        <dbReference type="Pfam" id="PF00501"/>
    </source>
</evidence>
<dbReference type="PROSITE" id="PS00455">
    <property type="entry name" value="AMP_BINDING"/>
    <property type="match status" value="1"/>
</dbReference>
<name>A0ABW2RMC9_9BACL</name>
<proteinExistence type="predicted"/>
<feature type="domain" description="AMP-dependent synthetase/ligase" evidence="1">
    <location>
        <begin position="30"/>
        <end position="411"/>
    </location>
</feature>
<sequence length="556" mass="62328">MLSKHFAHWPPLLPKTLTVPCTPIDDNLFVAARRYPDKPAVIYYGGVLTYREITDQVERVAGFLAERLKVKQGDRVAIYMQNSPQFVVAYYAILRIGAVVVPINPMNKTDELAFFVQDCQVEAAFVGQELASQALPLLKRGSLKHLIMASYSEYANPERSPSTSWPKEVQLPPQSFTEQGVTSWREVLSARLKPEERQVRADDLAVLPYTSGTTGKPKGCIHSHRTVQANIFGAQTWASLTSDTVSLSCLPFFHVTGMVHSMHAPILNGGTMVIMTRWNRELAAEWIEQYRCTHWINISTMLVDFLAQPTLTAERLDSLLFIGGGGASLPKAVGEKLYELTHLRYVEGYGLTETMSHSHFNPPGRPKLQCMGIPSFDVDARIIDVESGRELGAGEEGELVVHGPQVFQGYWGRPEETEKSFITIGGKRFFRTGDIAQYDEEGYFFIVDRLKRMINVSGFKVWPTEVESILYQHPAIQQVCVVGMPDGRSGEAVKAYIILRDQVAGGADKEAIIEWARERMAAYKCPKSIEFVSTLPMTSTGKILWRVLQEKEFKNS</sequence>
<feature type="domain" description="AMP-binding enzyme C-terminal" evidence="2">
    <location>
        <begin position="465"/>
        <end position="542"/>
    </location>
</feature>
<evidence type="ECO:0000313" key="4">
    <source>
        <dbReference type="Proteomes" id="UP001596500"/>
    </source>
</evidence>
<dbReference type="InterPro" id="IPR050237">
    <property type="entry name" value="ATP-dep_AMP-bd_enzyme"/>
</dbReference>
<dbReference type="InterPro" id="IPR025110">
    <property type="entry name" value="AMP-bd_C"/>
</dbReference>
<accession>A0ABW2RMC9</accession>
<dbReference type="EMBL" id="JBHTBW010000046">
    <property type="protein sequence ID" value="MFC7442188.1"/>
    <property type="molecule type" value="Genomic_DNA"/>
</dbReference>
<dbReference type="Gene3D" id="3.40.50.12780">
    <property type="entry name" value="N-terminal domain of ligase-like"/>
    <property type="match status" value="1"/>
</dbReference>
<dbReference type="Pfam" id="PF13193">
    <property type="entry name" value="AMP-binding_C"/>
    <property type="match status" value="1"/>
</dbReference>
<reference evidence="4" key="1">
    <citation type="journal article" date="2019" name="Int. J. Syst. Evol. Microbiol.">
        <title>The Global Catalogue of Microorganisms (GCM) 10K type strain sequencing project: providing services to taxonomists for standard genome sequencing and annotation.</title>
        <authorList>
            <consortium name="The Broad Institute Genomics Platform"/>
            <consortium name="The Broad Institute Genome Sequencing Center for Infectious Disease"/>
            <person name="Wu L."/>
            <person name="Ma J."/>
        </authorList>
    </citation>
    <scope>NUCLEOTIDE SEQUENCE [LARGE SCALE GENOMIC DNA]</scope>
    <source>
        <strain evidence="4">CGMCC 1.12942</strain>
    </source>
</reference>
<gene>
    <name evidence="3" type="ORF">ACFQNG_13930</name>
</gene>
<evidence type="ECO:0000259" key="2">
    <source>
        <dbReference type="Pfam" id="PF13193"/>
    </source>
</evidence>